<comment type="caution">
    <text evidence="7">The sequence shown here is derived from an EMBL/GenBank/DDBJ whole genome shotgun (WGS) entry which is preliminary data.</text>
</comment>
<reference evidence="7" key="1">
    <citation type="submission" date="2019-12" db="EMBL/GenBank/DDBJ databases">
        <title>Genome sequence of Babesia ovis.</title>
        <authorList>
            <person name="Yamagishi J."/>
            <person name="Sevinc F."/>
            <person name="Xuan X."/>
        </authorList>
    </citation>
    <scope>NUCLEOTIDE SEQUENCE</scope>
    <source>
        <strain evidence="7">Selcuk</strain>
    </source>
</reference>
<dbReference type="SMART" id="SM01128">
    <property type="entry name" value="DDRGK"/>
    <property type="match status" value="1"/>
</dbReference>
<evidence type="ECO:0000256" key="6">
    <source>
        <dbReference type="SAM" id="Phobius"/>
    </source>
</evidence>
<dbReference type="GO" id="GO:0044389">
    <property type="term" value="F:ubiquitin-like protein ligase binding"/>
    <property type="evidence" value="ECO:0007669"/>
    <property type="project" value="TreeGrafter"/>
</dbReference>
<feature type="transmembrane region" description="Helical" evidence="6">
    <location>
        <begin position="12"/>
        <end position="30"/>
    </location>
</feature>
<dbReference type="InterPro" id="IPR036390">
    <property type="entry name" value="WH_DNA-bd_sf"/>
</dbReference>
<dbReference type="PANTHER" id="PTHR48176:SF1">
    <property type="entry name" value="DDRGK DOMAIN-CONTAINING PROTEIN 1"/>
    <property type="match status" value="1"/>
</dbReference>
<feature type="compositionally biased region" description="Low complexity" evidence="5">
    <location>
        <begin position="40"/>
        <end position="54"/>
    </location>
</feature>
<evidence type="ECO:0000256" key="5">
    <source>
        <dbReference type="SAM" id="MobiDB-lite"/>
    </source>
</evidence>
<evidence type="ECO:0000313" key="7">
    <source>
        <dbReference type="EMBL" id="GFE55905.1"/>
    </source>
</evidence>
<dbReference type="EMBL" id="BLIY01000025">
    <property type="protein sequence ID" value="GFE55905.1"/>
    <property type="molecule type" value="Genomic_DNA"/>
</dbReference>
<dbReference type="Gene3D" id="1.10.10.10">
    <property type="entry name" value="Winged helix-like DNA-binding domain superfamily/Winged helix DNA-binding domain"/>
    <property type="match status" value="1"/>
</dbReference>
<dbReference type="Pfam" id="PF09756">
    <property type="entry name" value="DDRGK"/>
    <property type="match status" value="1"/>
</dbReference>
<dbReference type="InterPro" id="IPR036388">
    <property type="entry name" value="WH-like_DNA-bd_sf"/>
</dbReference>
<evidence type="ECO:0000256" key="4">
    <source>
        <dbReference type="ARBA" id="ARBA00023136"/>
    </source>
</evidence>
<name>A0A9W5WWA2_BABOV</name>
<keyword evidence="8" id="KW-1185">Reference proteome</keyword>
<evidence type="ECO:0000256" key="1">
    <source>
        <dbReference type="ARBA" id="ARBA00004167"/>
    </source>
</evidence>
<dbReference type="PANTHER" id="PTHR48176">
    <property type="entry name" value="DDRGK DOMAIN-CONTAINING PROTEIN 1"/>
    <property type="match status" value="1"/>
</dbReference>
<dbReference type="InterPro" id="IPR019153">
    <property type="entry name" value="DDRGK_dom-contain"/>
</dbReference>
<gene>
    <name evidence="7" type="ORF">BaOVIS_033090</name>
</gene>
<dbReference type="GO" id="GO:0016020">
    <property type="term" value="C:membrane"/>
    <property type="evidence" value="ECO:0007669"/>
    <property type="project" value="UniProtKB-SubCell"/>
</dbReference>
<organism evidence="7 8">
    <name type="scientific">Babesia ovis</name>
    <dbReference type="NCBI Taxonomy" id="5869"/>
    <lineage>
        <taxon>Eukaryota</taxon>
        <taxon>Sar</taxon>
        <taxon>Alveolata</taxon>
        <taxon>Apicomplexa</taxon>
        <taxon>Aconoidasida</taxon>
        <taxon>Piroplasmida</taxon>
        <taxon>Babesiidae</taxon>
        <taxon>Babesia</taxon>
    </lineage>
</organism>
<evidence type="ECO:0000256" key="3">
    <source>
        <dbReference type="ARBA" id="ARBA00022989"/>
    </source>
</evidence>
<keyword evidence="3 6" id="KW-1133">Transmembrane helix</keyword>
<protein>
    <submittedName>
        <fullName evidence="7">DDRGK domain</fullName>
    </submittedName>
</protein>
<dbReference type="Proteomes" id="UP001057455">
    <property type="component" value="Unassembled WGS sequence"/>
</dbReference>
<dbReference type="OrthoDB" id="2285710at2759"/>
<feature type="region of interest" description="Disordered" evidence="5">
    <location>
        <begin position="40"/>
        <end position="73"/>
    </location>
</feature>
<sequence length="243" mass="28159">MANKVEPPVSYTAAVIVLIFCTLIFVYFYCNRLVTLPSTNDASTSSTDIASSTAAEDDSRSLTAKQRKKQELKEAKRRQRVLIEEERREKEKLKQERQDEIEKRREEKEKQRQEEEAKRAEDARKEYMDIVSSFVVENEGQIQDHGQLNVDDFISFVVQKKMTSIAELAAKFDLQHKEVAERLNDLEVQGRLFGLLDERGRYLYISDSEMDALDNYINKSGRIHKYIGLTPFCNATFSMEPAK</sequence>
<keyword evidence="2 6" id="KW-0812">Transmembrane</keyword>
<evidence type="ECO:0000256" key="2">
    <source>
        <dbReference type="ARBA" id="ARBA00022692"/>
    </source>
</evidence>
<keyword evidence="4 6" id="KW-0472">Membrane</keyword>
<comment type="subcellular location">
    <subcellularLocation>
        <location evidence="1">Membrane</location>
        <topology evidence="1">Single-pass membrane protein</topology>
    </subcellularLocation>
</comment>
<accession>A0A9W5WWA2</accession>
<proteinExistence type="predicted"/>
<dbReference type="SUPFAM" id="SSF46785">
    <property type="entry name" value="Winged helix' DNA-binding domain"/>
    <property type="match status" value="1"/>
</dbReference>
<evidence type="ECO:0000313" key="8">
    <source>
        <dbReference type="Proteomes" id="UP001057455"/>
    </source>
</evidence>
<dbReference type="InterPro" id="IPR050899">
    <property type="entry name" value="DDRGK_domain-containing"/>
</dbReference>
<dbReference type="AlphaFoldDB" id="A0A9W5WWA2"/>
<feature type="region of interest" description="Disordered" evidence="5">
    <location>
        <begin position="88"/>
        <end position="122"/>
    </location>
</feature>